<evidence type="ECO:0000313" key="3">
    <source>
        <dbReference type="Proteomes" id="UP000261560"/>
    </source>
</evidence>
<dbReference type="GeneTree" id="ENSGT01150000286986"/>
<name>A0A3B3CW91_ORYME</name>
<dbReference type="Proteomes" id="UP000261560">
    <property type="component" value="Unplaced"/>
</dbReference>
<reference evidence="2" key="2">
    <citation type="submission" date="2025-09" db="UniProtKB">
        <authorList>
            <consortium name="Ensembl"/>
        </authorList>
    </citation>
    <scope>IDENTIFICATION</scope>
</reference>
<dbReference type="SUPFAM" id="SSF56219">
    <property type="entry name" value="DNase I-like"/>
    <property type="match status" value="1"/>
</dbReference>
<feature type="domain" description="Reverse transcriptase" evidence="1">
    <location>
        <begin position="441"/>
        <end position="715"/>
    </location>
</feature>
<dbReference type="GO" id="GO:0003824">
    <property type="term" value="F:catalytic activity"/>
    <property type="evidence" value="ECO:0007669"/>
    <property type="project" value="InterPro"/>
</dbReference>
<dbReference type="PaxDb" id="30732-ENSOMEP00000022102"/>
<accession>A0A3B3CW91</accession>
<organism evidence="2 3">
    <name type="scientific">Oryzias melastigma</name>
    <name type="common">Marine medaka</name>
    <dbReference type="NCBI Taxonomy" id="30732"/>
    <lineage>
        <taxon>Eukaryota</taxon>
        <taxon>Metazoa</taxon>
        <taxon>Chordata</taxon>
        <taxon>Craniata</taxon>
        <taxon>Vertebrata</taxon>
        <taxon>Euteleostomi</taxon>
        <taxon>Actinopterygii</taxon>
        <taxon>Neopterygii</taxon>
        <taxon>Teleostei</taxon>
        <taxon>Neoteleostei</taxon>
        <taxon>Acanthomorphata</taxon>
        <taxon>Ovalentaria</taxon>
        <taxon>Atherinomorphae</taxon>
        <taxon>Beloniformes</taxon>
        <taxon>Adrianichthyidae</taxon>
        <taxon>Oryziinae</taxon>
        <taxon>Oryzias</taxon>
    </lineage>
</organism>
<dbReference type="PROSITE" id="PS50878">
    <property type="entry name" value="RT_POL"/>
    <property type="match status" value="1"/>
</dbReference>
<dbReference type="STRING" id="30732.ENSOMEP00000022102"/>
<dbReference type="AlphaFoldDB" id="A0A3B3CW91"/>
<dbReference type="PANTHER" id="PTHR33332">
    <property type="entry name" value="REVERSE TRANSCRIPTASE DOMAIN-CONTAINING PROTEIN"/>
    <property type="match status" value="1"/>
</dbReference>
<dbReference type="InterPro" id="IPR005135">
    <property type="entry name" value="Endo/exonuclease/phosphatase"/>
</dbReference>
<dbReference type="SUPFAM" id="SSF56672">
    <property type="entry name" value="DNA/RNA polymerases"/>
    <property type="match status" value="1"/>
</dbReference>
<dbReference type="InterPro" id="IPR036691">
    <property type="entry name" value="Endo/exonu/phosph_ase_sf"/>
</dbReference>
<keyword evidence="3" id="KW-1185">Reference proteome</keyword>
<evidence type="ECO:0000313" key="2">
    <source>
        <dbReference type="Ensembl" id="ENSOMEP00000022102.1"/>
    </source>
</evidence>
<dbReference type="Ensembl" id="ENSOMET00000015619.1">
    <property type="protein sequence ID" value="ENSOMEP00000022102.1"/>
    <property type="gene ID" value="ENSOMEG00000001464.1"/>
</dbReference>
<reference evidence="2" key="1">
    <citation type="submission" date="2025-08" db="UniProtKB">
        <authorList>
            <consortium name="Ensembl"/>
        </authorList>
    </citation>
    <scope>IDENTIFICATION</scope>
</reference>
<evidence type="ECO:0000259" key="1">
    <source>
        <dbReference type="PROSITE" id="PS50878"/>
    </source>
</evidence>
<dbReference type="Gene3D" id="3.60.10.10">
    <property type="entry name" value="Endonuclease/exonuclease/phosphatase"/>
    <property type="match status" value="1"/>
</dbReference>
<dbReference type="Pfam" id="PF00078">
    <property type="entry name" value="RVT_1"/>
    <property type="match status" value="1"/>
</dbReference>
<dbReference type="InterPro" id="IPR000477">
    <property type="entry name" value="RT_dom"/>
</dbReference>
<dbReference type="CDD" id="cd01650">
    <property type="entry name" value="RT_nLTR_like"/>
    <property type="match status" value="1"/>
</dbReference>
<dbReference type="OMA" id="IMERILF"/>
<protein>
    <recommendedName>
        <fullName evidence="1">Reverse transcriptase domain-containing protein</fullName>
    </recommendedName>
</protein>
<sequence length="910" mass="103477">MDKVDFMFLVETWLDENSRGAVLTESAPPNYGVISEERTSRKGGGVAVLFNEMFQCKKLSFGNFPCFEYVALQLKASLKTIFINIYRPPRYNPEFNLEFSELLSIICLDFDCIIMAGDFNIHYGNLENKATKDLINTLDNFGLTQHVTEPTHNRGNILDLLISKGLNISKVTVCDLGLSDHCCVFCESTIPVHTNVLREEITKRYITENTSEMFNQIFSLTPPLSGDSVNELVNSFNSNMSNIMDSIAPSKVKVISGRKKSPWRNSIVVKNGKRECRKSERRWRKSKLQVDYDIYKEKLHLYNLQLSNARKSYFSDIITKNSHNARALFNIVDRLTKPPVSVAPELYSTKACNDFAKFFRDKIKNIRQTIVSPTTSSGYEPYPLETSINPMAQFQPINSKELQDILCQLNSSSCCLDILPTSFFKKVSKILEPALLQIVNLSLTSGVFPEPLKTAVIKPLLKKDSLDKTQMNNYRPISNLPFLSKIIEKAVFHQLNEFLINNNCYDVFQSGFRQNHSTETALTKVTNDIRLNTDSGNMSVLVLLDLSAAFDTVDHAILLRRLENWVGLTGPVLNWFKTYLENRKYFVSIGNFTSEPIEITCGVPQGSILGPLLFNIYMLPLAQVIKNNNISYHSYADDTQIYIRLTPGDRGPVQALGKCIEDINDWMCHNLLQLNKNKTEVIVFGAKEKRLDVTTELQSIQLKTTNQARNLGVVIDTDLHFDKHIKAVTKSAYYHLKNISRIKDLMSKQDLEKLVHAFIFSRLDYCNSVFTGLPKKSIRKLQLIQNSAARVLTRTKKVDHISPVLRSLHWLPVCQRIDFKVLLLVYKALNGLAPKYMTDLLTQYVPARPLRSSGSGLLSVPRVRTKHGEAAFSFYAPQIWNRLPENIRSAETLSVFKSRLKTHLFSAAFD</sequence>
<proteinExistence type="predicted"/>
<dbReference type="InterPro" id="IPR043502">
    <property type="entry name" value="DNA/RNA_pol_sf"/>
</dbReference>
<dbReference type="Pfam" id="PF14529">
    <property type="entry name" value="Exo_endo_phos_2"/>
    <property type="match status" value="1"/>
</dbReference>